<dbReference type="STRING" id="1126212.K2R5C7"/>
<keyword evidence="2" id="KW-0472">Membrane</keyword>
<reference evidence="3 4" key="1">
    <citation type="journal article" date="2012" name="BMC Genomics">
        <title>Tools to kill: Genome of one of the most destructive plant pathogenic fungi Macrophomina phaseolina.</title>
        <authorList>
            <person name="Islam M.S."/>
            <person name="Haque M.S."/>
            <person name="Islam M.M."/>
            <person name="Emdad E.M."/>
            <person name="Halim A."/>
            <person name="Hossen Q.M.M."/>
            <person name="Hossain M.Z."/>
            <person name="Ahmed B."/>
            <person name="Rahim S."/>
            <person name="Rahman M.S."/>
            <person name="Alam M.M."/>
            <person name="Hou S."/>
            <person name="Wan X."/>
            <person name="Saito J.A."/>
            <person name="Alam M."/>
        </authorList>
    </citation>
    <scope>NUCLEOTIDE SEQUENCE [LARGE SCALE GENOMIC DNA]</scope>
    <source>
        <strain evidence="3 4">MS6</strain>
    </source>
</reference>
<evidence type="ECO:0000313" key="4">
    <source>
        <dbReference type="Proteomes" id="UP000007129"/>
    </source>
</evidence>
<dbReference type="VEuPathDB" id="FungiDB:MPH_05171"/>
<feature type="transmembrane region" description="Helical" evidence="2">
    <location>
        <begin position="1113"/>
        <end position="1134"/>
    </location>
</feature>
<protein>
    <recommendedName>
        <fullName evidence="5">Mg2+ transporter protein CorA-like/Zinc transport protein ZntB</fullName>
    </recommendedName>
</protein>
<keyword evidence="2" id="KW-0812">Transmembrane</keyword>
<organism evidence="3 4">
    <name type="scientific">Macrophomina phaseolina (strain MS6)</name>
    <name type="common">Charcoal rot fungus</name>
    <dbReference type="NCBI Taxonomy" id="1126212"/>
    <lineage>
        <taxon>Eukaryota</taxon>
        <taxon>Fungi</taxon>
        <taxon>Dikarya</taxon>
        <taxon>Ascomycota</taxon>
        <taxon>Pezizomycotina</taxon>
        <taxon>Dothideomycetes</taxon>
        <taxon>Dothideomycetes incertae sedis</taxon>
        <taxon>Botryosphaeriales</taxon>
        <taxon>Botryosphaeriaceae</taxon>
        <taxon>Macrophomina</taxon>
    </lineage>
</organism>
<evidence type="ECO:0000256" key="2">
    <source>
        <dbReference type="SAM" id="Phobius"/>
    </source>
</evidence>
<feature type="transmembrane region" description="Helical" evidence="2">
    <location>
        <begin position="1165"/>
        <end position="1191"/>
    </location>
</feature>
<dbReference type="Gene3D" id="1.20.58.340">
    <property type="entry name" value="Magnesium transport protein CorA, transmembrane region"/>
    <property type="match status" value="1"/>
</dbReference>
<feature type="compositionally biased region" description="Basic and acidic residues" evidence="1">
    <location>
        <begin position="561"/>
        <end position="571"/>
    </location>
</feature>
<feature type="region of interest" description="Disordered" evidence="1">
    <location>
        <begin position="1234"/>
        <end position="1292"/>
    </location>
</feature>
<dbReference type="InParanoid" id="K2R5C7"/>
<accession>K2R5C7</accession>
<evidence type="ECO:0008006" key="5">
    <source>
        <dbReference type="Google" id="ProtNLM"/>
    </source>
</evidence>
<dbReference type="EMBL" id="AHHD01000232">
    <property type="protein sequence ID" value="EKG17551.1"/>
    <property type="molecule type" value="Genomic_DNA"/>
</dbReference>
<name>K2R5C7_MACPH</name>
<gene>
    <name evidence="3" type="ORF">MPH_05171</name>
</gene>
<feature type="transmembrane region" description="Helical" evidence="2">
    <location>
        <begin position="1086"/>
        <end position="1106"/>
    </location>
</feature>
<feature type="region of interest" description="Disordered" evidence="1">
    <location>
        <begin position="557"/>
        <end position="593"/>
    </location>
</feature>
<comment type="caution">
    <text evidence="3">The sequence shown here is derived from an EMBL/GenBank/DDBJ whole genome shotgun (WGS) entry which is preliminary data.</text>
</comment>
<keyword evidence="2" id="KW-1133">Transmembrane helix</keyword>
<feature type="compositionally biased region" description="Basic and acidic residues" evidence="1">
    <location>
        <begin position="1234"/>
        <end position="1253"/>
    </location>
</feature>
<evidence type="ECO:0000256" key="1">
    <source>
        <dbReference type="SAM" id="MobiDB-lite"/>
    </source>
</evidence>
<dbReference type="OrthoDB" id="5361176at2759"/>
<dbReference type="eggNOG" id="ENOG502SD64">
    <property type="taxonomic scope" value="Eukaryota"/>
</dbReference>
<dbReference type="HOGENOM" id="CLU_004977_1_0_1"/>
<evidence type="ECO:0000313" key="3">
    <source>
        <dbReference type="EMBL" id="EKG17551.1"/>
    </source>
</evidence>
<proteinExistence type="predicted"/>
<dbReference type="Proteomes" id="UP000007129">
    <property type="component" value="Unassembled WGS sequence"/>
</dbReference>
<feature type="compositionally biased region" description="Polar residues" evidence="1">
    <location>
        <begin position="1254"/>
        <end position="1263"/>
    </location>
</feature>
<sequence>MLIRDLDFTDGDNHFNNSESSSAGYKCIPGPHNYSITLVHPMVSGPRPRRTIGLTATVHAQGIPQKLTKSECSERLDKIRPCKEAQERFRTCKRVEVTVAFKLQTLSSAENWEIFMISANDLSSMCCALSAEADLLCKRFRFSSNPRLDLVIRRNLNHILSVCSIPIEQGARISKKAGPEGLKRDEYMGSERTEVKPIALTCGDISDHRTATLASFFAFELLLEMLQYLRHDVKAQKIHQDGTCSCHVCMREYIEFLDKRIVDTCNGHVAWTLDTEKEQGLFQPHYWITGRKITDLSYLLPKSPTDTPLQIIKVHDLCHAEGSSRFVGNDRWQRFQATLERWLEELQSQDKRGKYVFPKAQREKYHLADHVWIHRAVECIENLPGCNIEALDKSYYLGHPHCPLDSRFLFHAKDTALFYAMDSGFFDKSGKAGARWQEYWNSKIEAWKRTVEVQAEHEANQALDWEKPLRHALALMVGLKRKDITPFPTEAMLQFITKRLMRYSSPNGLFPGSLDSSGAPVSFGDELERDGYWHATFELPYIFWKYGRNYMESAAKLTQPSEEHMPRRLPEEQPPLDAPSRRRPTSQNAPQARNLMGKREDFMNYAKLFSQRHLVEAVDDWLEVAPASLDFGFIPDNRRRNFRLQIPKRSSCVAHADLHPTKIHHSGKGVVIDIRKRSDGTEARKSLMTNQELQDALGRKRTVQEAKKRVVWLQRGDKTTQELHKFASSETEKDNLLAFFEQHAAYEQHFSDVSTPAANEWITEMHLSYFKKLVLVNIAGRIHPSSSNSLWIPELNGLEVGLPKPERSHLKNKDPRGEPVLARKTASFRFVGDFADRYWTCHFLQHNPQHIFKGHTATQSSDQDEGLNLEEYLSLGGRAPSVEPPHSSRVKHPWQQRKVLELLLFDSIVRDMATCTEEIWDWTRTMIVESPIAGSSAGNTSILGPPIRSLLSLRQRSKGSLDERVTTWTQSLGSKESNVYFSNVRAWRLIEPILQEVEEDLGRNLEAIREWDGRGDKRGSEKPRWTRNDESTYRGTINKLLASNLQNIHKLEHLEKKIRTFRNSVSGKLVSMREDINFKRSENINLFTYVTVIFLPLSFAASIFSMGGAPETVTIVGMAITSVVALCLTIWALVNAEALARGLVTPVVKPIMRKSGQVIFFVIHPFWWCVSVPLATILWVVIGYPLVYGFWRYLGHPIIRRYDDSVIPWLGIPIWYFEFLNVIFDDPVGTAKKDYEGHGPPMDRTKPEGKSTRESSVQEASINEQKDSVEDIEAQSGSARPRSWRNSSEVQE</sequence>